<dbReference type="NCBIfam" id="TIGR00654">
    <property type="entry name" value="PhzF_family"/>
    <property type="match status" value="1"/>
</dbReference>
<comment type="caution">
    <text evidence="3">The sequence shown here is derived from an EMBL/GenBank/DDBJ whole genome shotgun (WGS) entry which is preliminary data.</text>
</comment>
<evidence type="ECO:0000313" key="4">
    <source>
        <dbReference type="Proteomes" id="UP000239434"/>
    </source>
</evidence>
<dbReference type="GO" id="GO:0005737">
    <property type="term" value="C:cytoplasm"/>
    <property type="evidence" value="ECO:0007669"/>
    <property type="project" value="TreeGrafter"/>
</dbReference>
<dbReference type="Pfam" id="PF02567">
    <property type="entry name" value="PhzC-PhzF"/>
    <property type="match status" value="1"/>
</dbReference>
<dbReference type="GO" id="GO:0016853">
    <property type="term" value="F:isomerase activity"/>
    <property type="evidence" value="ECO:0007669"/>
    <property type="project" value="TreeGrafter"/>
</dbReference>
<protein>
    <submittedName>
        <fullName evidence="3">PhzF family phenazine biosynthesis protein</fullName>
    </submittedName>
</protein>
<dbReference type="EMBL" id="PVBR01000002">
    <property type="protein sequence ID" value="PRD45134.1"/>
    <property type="molecule type" value="Genomic_DNA"/>
</dbReference>
<dbReference type="SUPFAM" id="SSF54506">
    <property type="entry name" value="Diaminopimelate epimerase-like"/>
    <property type="match status" value="1"/>
</dbReference>
<keyword evidence="4" id="KW-1185">Reference proteome</keyword>
<sequence>MDGKTASGRAYEIFDVFTEETLSGNPLAIVHDAEGLSEKRMQAIAREFNLSETVFITPAENPIHTTAIRIFTPDYELPFAGHPTVGTAIALARKRSGFNGEDADVLIALEEKIGVVRCGVGLSKKGAFAEFDLPRLPEKLDIEVEKEVAAAALGVGTHEIGFENHVPSVWSGGNPYVLIPVHNLITAAKISVDTVFVRENMPAIDGRQLPIYAYCRETRLFDSDFHARMFVTAGNHYEDPATGSAVAAFAGAIHHFDKPVDGITQLWIEQGMEMGRPSRIRLEIDIENRRIAGARIGGSAVKVAEGMIFV</sequence>
<dbReference type="PANTHER" id="PTHR13774">
    <property type="entry name" value="PHENAZINE BIOSYNTHESIS PROTEIN"/>
    <property type="match status" value="1"/>
</dbReference>
<accession>A0A2S9IX78</accession>
<dbReference type="Proteomes" id="UP000239434">
    <property type="component" value="Unassembled WGS sequence"/>
</dbReference>
<dbReference type="RefSeq" id="WP_105740389.1">
    <property type="nucleotide sequence ID" value="NZ_PVBR01000002.1"/>
</dbReference>
<proteinExistence type="inferred from homology"/>
<organism evidence="3 4">
    <name type="scientific">Phyllobacterium phragmitis</name>
    <dbReference type="NCBI Taxonomy" id="2670329"/>
    <lineage>
        <taxon>Bacteria</taxon>
        <taxon>Pseudomonadati</taxon>
        <taxon>Pseudomonadota</taxon>
        <taxon>Alphaproteobacteria</taxon>
        <taxon>Hyphomicrobiales</taxon>
        <taxon>Phyllobacteriaceae</taxon>
        <taxon>Phyllobacterium</taxon>
    </lineage>
</organism>
<dbReference type="PANTHER" id="PTHR13774:SF32">
    <property type="entry name" value="ANTISENSE-ENHANCING SEQUENCE 1"/>
    <property type="match status" value="1"/>
</dbReference>
<gene>
    <name evidence="3" type="ORF">C5748_02615</name>
</gene>
<feature type="active site" evidence="2">
    <location>
        <position position="52"/>
    </location>
</feature>
<evidence type="ECO:0000256" key="2">
    <source>
        <dbReference type="PIRSR" id="PIRSR016184-1"/>
    </source>
</evidence>
<name>A0A2S9IX78_9HYPH</name>
<dbReference type="AlphaFoldDB" id="A0A2S9IX78"/>
<evidence type="ECO:0000313" key="3">
    <source>
        <dbReference type="EMBL" id="PRD45134.1"/>
    </source>
</evidence>
<dbReference type="PIRSF" id="PIRSF016184">
    <property type="entry name" value="PhzC_PhzF"/>
    <property type="match status" value="1"/>
</dbReference>
<dbReference type="InterPro" id="IPR003719">
    <property type="entry name" value="Phenazine_PhzF-like"/>
</dbReference>
<comment type="similarity">
    <text evidence="1">Belongs to the PhzF family.</text>
</comment>
<reference evidence="3 4" key="1">
    <citation type="submission" date="2018-02" db="EMBL/GenBank/DDBJ databases">
        <title>The draft genome of Phyllobacterium sp. 1N-3.</title>
        <authorList>
            <person name="Liu L."/>
            <person name="Li L."/>
            <person name="Zhang X."/>
            <person name="Wang T."/>
            <person name="Liang L."/>
        </authorList>
    </citation>
    <scope>NUCLEOTIDE SEQUENCE [LARGE SCALE GENOMIC DNA]</scope>
    <source>
        <strain evidence="3 4">1N-3</strain>
    </source>
</reference>
<dbReference type="Gene3D" id="3.10.310.10">
    <property type="entry name" value="Diaminopimelate Epimerase, Chain A, domain 1"/>
    <property type="match status" value="2"/>
</dbReference>
<evidence type="ECO:0000256" key="1">
    <source>
        <dbReference type="ARBA" id="ARBA00008270"/>
    </source>
</evidence>